<dbReference type="InterPro" id="IPR013087">
    <property type="entry name" value="Znf_C2H2_type"/>
</dbReference>
<reference evidence="15" key="1">
    <citation type="journal article" date="2014" name="Science">
        <title>Comparative genomics reveals insights into avian genome evolution and adaptation.</title>
        <authorList>
            <consortium name="Avian Genome Consortium"/>
            <person name="Zhang G."/>
            <person name="Li C."/>
            <person name="Li Q."/>
            <person name="Li B."/>
            <person name="Larkin D.M."/>
            <person name="Lee C."/>
            <person name="Storz J.F."/>
            <person name="Antunes A."/>
            <person name="Greenwold M.J."/>
            <person name="Meredith R.W."/>
            <person name="Odeen A."/>
            <person name="Cui J."/>
            <person name="Zhou Q."/>
            <person name="Xu L."/>
            <person name="Pan H."/>
            <person name="Wang Z."/>
            <person name="Jin L."/>
            <person name="Zhang P."/>
            <person name="Hu H."/>
            <person name="Yang W."/>
            <person name="Hu J."/>
            <person name="Xiao J."/>
            <person name="Yang Z."/>
            <person name="Liu Y."/>
            <person name="Xie Q."/>
            <person name="Yu H."/>
            <person name="Lian J."/>
            <person name="Wen P."/>
            <person name="Zhang F."/>
            <person name="Li H."/>
            <person name="Zeng Y."/>
            <person name="Xiong Z."/>
            <person name="Liu S."/>
            <person name="Zhou L."/>
            <person name="Huang Z."/>
            <person name="An N."/>
            <person name="Wang J."/>
            <person name="Zheng Q."/>
            <person name="Xiong Y."/>
            <person name="Wang G."/>
            <person name="Wang B."/>
            <person name="Wang J."/>
            <person name="Fan Y."/>
            <person name="da Fonseca R.R."/>
            <person name="Alfaro-Nunez A."/>
            <person name="Schubert M."/>
            <person name="Orlando L."/>
            <person name="Mourier T."/>
            <person name="Howard J.T."/>
            <person name="Ganapathy G."/>
            <person name="Pfenning A."/>
            <person name="Whitney O."/>
            <person name="Rivas M.V."/>
            <person name="Hara E."/>
            <person name="Smith J."/>
            <person name="Farre M."/>
            <person name="Narayan J."/>
            <person name="Slavov G."/>
            <person name="Romanov M.N."/>
            <person name="Borges R."/>
            <person name="Machado J.P."/>
            <person name="Khan I."/>
            <person name="Springer M.S."/>
            <person name="Gatesy J."/>
            <person name="Hoffmann F.G."/>
            <person name="Opazo J.C."/>
            <person name="Hastad O."/>
            <person name="Sawyer R.H."/>
            <person name="Kim H."/>
            <person name="Kim K.W."/>
            <person name="Kim H.J."/>
            <person name="Cho S."/>
            <person name="Li N."/>
            <person name="Huang Y."/>
            <person name="Bruford M.W."/>
            <person name="Zhan X."/>
            <person name="Dixon A."/>
            <person name="Bertelsen M.F."/>
            <person name="Derryberry E."/>
            <person name="Warren W."/>
            <person name="Wilson R.K."/>
            <person name="Li S."/>
            <person name="Ray D.A."/>
            <person name="Green R.E."/>
            <person name="O'Brien S.J."/>
            <person name="Griffin D."/>
            <person name="Johnson W.E."/>
            <person name="Haussler D."/>
            <person name="Ryder O.A."/>
            <person name="Willerslev E."/>
            <person name="Graves G.R."/>
            <person name="Alstrom P."/>
            <person name="Fjeldsa J."/>
            <person name="Mindell D.P."/>
            <person name="Edwards S.V."/>
            <person name="Braun E.L."/>
            <person name="Rahbek C."/>
            <person name="Burt D.W."/>
            <person name="Houde P."/>
            <person name="Zhang Y."/>
            <person name="Yang H."/>
            <person name="Wang J."/>
            <person name="Jarvis E.D."/>
            <person name="Gilbert M.T."/>
            <person name="Wang J."/>
        </authorList>
    </citation>
    <scope>NUCLEOTIDE SEQUENCE [LARGE SCALE GENOMIC DNA]</scope>
</reference>
<dbReference type="Pfam" id="PF00096">
    <property type="entry name" value="zf-C2H2"/>
    <property type="match status" value="3"/>
</dbReference>
<feature type="domain" description="C2H2-type" evidence="13">
    <location>
        <begin position="365"/>
        <end position="394"/>
    </location>
</feature>
<keyword evidence="10" id="KW-0539">Nucleus</keyword>
<dbReference type="GO" id="GO:0000978">
    <property type="term" value="F:RNA polymerase II cis-regulatory region sequence-specific DNA binding"/>
    <property type="evidence" value="ECO:0007669"/>
    <property type="project" value="TreeGrafter"/>
</dbReference>
<accession>A0A0A0AXL0</accession>
<protein>
    <submittedName>
        <fullName evidence="14">Krueppel-like factor 10</fullName>
    </submittedName>
</protein>
<sequence>EEEMEMMTEKQRDTRYFWNNTPEKSDYEAVEALISMSCNWKSDFKKHVEMRPITPASDMSEESDETLLPGAADFNAIPAFCLTPPYSPSDLEMLPNPSAPPTPRREAERPPAAGPLKAQATSVIRHTADAQLCNRKTCPVRTASVLKYQDSVSRETTSKQNAEAERAVSSAVAPSRASDESSELPVAEGKAAESAGSPVPLTKPLVSRHQPIPGSAQQSVRVAPPCPAQGSGAPPVPVICQMVPLPANNNVVTAVVPNTTPSQQPALCQPMVFMGAQVPKGAVMFVVPQPVVQSTKAPIISPNGTRLSPIAPAPGFVPSAAKTTPPVDSSRIRSHICSYPGCGKTYFKSSHLKAHVRTHTGEKPFSCSWKGCERRFARSDELSRHRRTHTGEKKFACPMCERRFMRSDHLTKHARRHLSAKKLPNWQMEVSKLNDIAVPPTSATAQ</sequence>
<dbReference type="PANTHER" id="PTHR23235">
    <property type="entry name" value="KRUEPPEL-LIKE TRANSCRIPTION FACTOR"/>
    <property type="match status" value="1"/>
</dbReference>
<dbReference type="SUPFAM" id="SSF57667">
    <property type="entry name" value="beta-beta-alpha zinc fingers"/>
    <property type="match status" value="2"/>
</dbReference>
<evidence type="ECO:0000256" key="4">
    <source>
        <dbReference type="ARBA" id="ARBA00022737"/>
    </source>
</evidence>
<feature type="compositionally biased region" description="Basic and acidic residues" evidence="12">
    <location>
        <begin position="152"/>
        <end position="166"/>
    </location>
</feature>
<feature type="non-terminal residue" evidence="14">
    <location>
        <position position="446"/>
    </location>
</feature>
<evidence type="ECO:0000256" key="11">
    <source>
        <dbReference type="PROSITE-ProRule" id="PRU00042"/>
    </source>
</evidence>
<feature type="region of interest" description="Disordered" evidence="12">
    <location>
        <begin position="88"/>
        <end position="121"/>
    </location>
</feature>
<comment type="subcellular location">
    <subcellularLocation>
        <location evidence="1">Nucleus</location>
    </subcellularLocation>
</comment>
<keyword evidence="15" id="KW-1185">Reference proteome</keyword>
<keyword evidence="3" id="KW-0479">Metal-binding</keyword>
<evidence type="ECO:0000259" key="13">
    <source>
        <dbReference type="PROSITE" id="PS50157"/>
    </source>
</evidence>
<feature type="domain" description="C2H2-type" evidence="13">
    <location>
        <begin position="395"/>
        <end position="422"/>
    </location>
</feature>
<keyword evidence="5 11" id="KW-0863">Zinc-finger</keyword>
<dbReference type="GO" id="GO:0005634">
    <property type="term" value="C:nucleus"/>
    <property type="evidence" value="ECO:0007669"/>
    <property type="project" value="UniProtKB-SubCell"/>
</dbReference>
<keyword evidence="8" id="KW-0238">DNA-binding</keyword>
<evidence type="ECO:0000256" key="3">
    <source>
        <dbReference type="ARBA" id="ARBA00022723"/>
    </source>
</evidence>
<evidence type="ECO:0000256" key="1">
    <source>
        <dbReference type="ARBA" id="ARBA00004123"/>
    </source>
</evidence>
<evidence type="ECO:0000256" key="9">
    <source>
        <dbReference type="ARBA" id="ARBA00023163"/>
    </source>
</evidence>
<dbReference type="FunFam" id="3.30.160.60:FF:000018">
    <property type="entry name" value="Krueppel-like factor 15"/>
    <property type="match status" value="1"/>
</dbReference>
<evidence type="ECO:0000256" key="2">
    <source>
        <dbReference type="ARBA" id="ARBA00022491"/>
    </source>
</evidence>
<gene>
    <name evidence="14" type="ORF">N301_02583</name>
</gene>
<dbReference type="STRING" id="50402.A0A0A0AXL0"/>
<dbReference type="PROSITE" id="PS50157">
    <property type="entry name" value="ZINC_FINGER_C2H2_2"/>
    <property type="match status" value="3"/>
</dbReference>
<organism evidence="14 15">
    <name type="scientific">Charadrius vociferus</name>
    <name type="common">Killdeer</name>
    <name type="synonym">Aegialitis vocifera</name>
    <dbReference type="NCBI Taxonomy" id="50402"/>
    <lineage>
        <taxon>Eukaryota</taxon>
        <taxon>Metazoa</taxon>
        <taxon>Chordata</taxon>
        <taxon>Craniata</taxon>
        <taxon>Vertebrata</taxon>
        <taxon>Euteleostomi</taxon>
        <taxon>Archelosauria</taxon>
        <taxon>Archosauria</taxon>
        <taxon>Dinosauria</taxon>
        <taxon>Saurischia</taxon>
        <taxon>Theropoda</taxon>
        <taxon>Coelurosauria</taxon>
        <taxon>Aves</taxon>
        <taxon>Neognathae</taxon>
        <taxon>Neoaves</taxon>
        <taxon>Charadriiformes</taxon>
        <taxon>Charadriidae</taxon>
        <taxon>Charadrius</taxon>
    </lineage>
</organism>
<dbReference type="GO" id="GO:0000981">
    <property type="term" value="F:DNA-binding transcription factor activity, RNA polymerase II-specific"/>
    <property type="evidence" value="ECO:0007669"/>
    <property type="project" value="TreeGrafter"/>
</dbReference>
<keyword evidence="6" id="KW-0862">Zinc</keyword>
<feature type="compositionally biased region" description="Low complexity" evidence="12">
    <location>
        <begin position="167"/>
        <end position="176"/>
    </location>
</feature>
<feature type="region of interest" description="Disordered" evidence="12">
    <location>
        <begin position="151"/>
        <end position="227"/>
    </location>
</feature>
<dbReference type="AlphaFoldDB" id="A0A0A0AXL0"/>
<dbReference type="Proteomes" id="UP000053858">
    <property type="component" value="Unassembled WGS sequence"/>
</dbReference>
<evidence type="ECO:0000256" key="7">
    <source>
        <dbReference type="ARBA" id="ARBA00023015"/>
    </source>
</evidence>
<evidence type="ECO:0000313" key="15">
    <source>
        <dbReference type="Proteomes" id="UP000053858"/>
    </source>
</evidence>
<keyword evidence="4" id="KW-0677">Repeat</keyword>
<dbReference type="Gene3D" id="3.30.160.60">
    <property type="entry name" value="Classic Zinc Finger"/>
    <property type="match status" value="3"/>
</dbReference>
<dbReference type="PROSITE" id="PS00028">
    <property type="entry name" value="ZINC_FINGER_C2H2_1"/>
    <property type="match status" value="3"/>
</dbReference>
<dbReference type="CDD" id="cd21572">
    <property type="entry name" value="KLF10_N"/>
    <property type="match status" value="1"/>
</dbReference>
<keyword evidence="2" id="KW-0678">Repressor</keyword>
<name>A0A0A0AXL0_CHAVO</name>
<feature type="domain" description="C2H2-type" evidence="13">
    <location>
        <begin position="335"/>
        <end position="364"/>
    </location>
</feature>
<evidence type="ECO:0000313" key="14">
    <source>
        <dbReference type="EMBL" id="KGL98696.1"/>
    </source>
</evidence>
<keyword evidence="7" id="KW-0805">Transcription regulation</keyword>
<feature type="non-terminal residue" evidence="14">
    <location>
        <position position="1"/>
    </location>
</feature>
<proteinExistence type="predicted"/>
<evidence type="ECO:0000256" key="5">
    <source>
        <dbReference type="ARBA" id="ARBA00022771"/>
    </source>
</evidence>
<dbReference type="SMART" id="SM00355">
    <property type="entry name" value="ZnF_C2H2"/>
    <property type="match status" value="3"/>
</dbReference>
<evidence type="ECO:0000256" key="6">
    <source>
        <dbReference type="ARBA" id="ARBA00022833"/>
    </source>
</evidence>
<dbReference type="FunFam" id="3.30.160.60:FF:000134">
    <property type="entry name" value="Krueppel-like factor 11"/>
    <property type="match status" value="1"/>
</dbReference>
<evidence type="ECO:0000256" key="12">
    <source>
        <dbReference type="SAM" id="MobiDB-lite"/>
    </source>
</evidence>
<dbReference type="PANTHER" id="PTHR23235:SF64">
    <property type="entry name" value="KRUEPPEL-LIKE FACTOR 10"/>
    <property type="match status" value="1"/>
</dbReference>
<dbReference type="GO" id="GO:0008270">
    <property type="term" value="F:zinc ion binding"/>
    <property type="evidence" value="ECO:0007669"/>
    <property type="project" value="UniProtKB-KW"/>
</dbReference>
<dbReference type="EMBL" id="KL873469">
    <property type="protein sequence ID" value="KGL98696.1"/>
    <property type="molecule type" value="Genomic_DNA"/>
</dbReference>
<evidence type="ECO:0000256" key="10">
    <source>
        <dbReference type="ARBA" id="ARBA00023242"/>
    </source>
</evidence>
<dbReference type="FunFam" id="3.30.160.60:FF:000205">
    <property type="entry name" value="Putative Krueppel-like factor 10"/>
    <property type="match status" value="1"/>
</dbReference>
<evidence type="ECO:0000256" key="8">
    <source>
        <dbReference type="ARBA" id="ARBA00023125"/>
    </source>
</evidence>
<keyword evidence="9" id="KW-0804">Transcription</keyword>
<dbReference type="InterPro" id="IPR036236">
    <property type="entry name" value="Znf_C2H2_sf"/>
</dbReference>